<dbReference type="PANTHER" id="PTHR23502:SF26">
    <property type="entry name" value="MAJOR FACILITATOR SUPERFAMILY (MFS) PROFILE DOMAIN-CONTAINING PROTEIN"/>
    <property type="match status" value="1"/>
</dbReference>
<dbReference type="Pfam" id="PF07690">
    <property type="entry name" value="MFS_1"/>
    <property type="match status" value="1"/>
</dbReference>
<feature type="transmembrane region" description="Helical" evidence="7">
    <location>
        <begin position="525"/>
        <end position="546"/>
    </location>
</feature>
<dbReference type="AlphaFoldDB" id="A0A084FXM7"/>
<evidence type="ECO:0000256" key="6">
    <source>
        <dbReference type="SAM" id="MobiDB-lite"/>
    </source>
</evidence>
<evidence type="ECO:0000256" key="5">
    <source>
        <dbReference type="ARBA" id="ARBA00023136"/>
    </source>
</evidence>
<reference evidence="9 10" key="1">
    <citation type="journal article" date="2014" name="Genome Announc.">
        <title>Draft genome sequence of the pathogenic fungus Scedosporium apiospermum.</title>
        <authorList>
            <person name="Vandeputte P."/>
            <person name="Ghamrawi S."/>
            <person name="Rechenmann M."/>
            <person name="Iltis A."/>
            <person name="Giraud S."/>
            <person name="Fleury M."/>
            <person name="Thornton C."/>
            <person name="Delhaes L."/>
            <person name="Meyer W."/>
            <person name="Papon N."/>
            <person name="Bouchara J.P."/>
        </authorList>
    </citation>
    <scope>NUCLEOTIDE SEQUENCE [LARGE SCALE GENOMIC DNA]</scope>
    <source>
        <strain evidence="9 10">IHEM 14462</strain>
    </source>
</reference>
<feature type="transmembrane region" description="Helical" evidence="7">
    <location>
        <begin position="430"/>
        <end position="450"/>
    </location>
</feature>
<evidence type="ECO:0000259" key="8">
    <source>
        <dbReference type="PROSITE" id="PS50850"/>
    </source>
</evidence>
<dbReference type="KEGG" id="sapo:SAPIO_CDS8770"/>
<dbReference type="FunFam" id="1.20.1250.20:FF:000172">
    <property type="entry name" value="MFS multidrug resistance transporter"/>
    <property type="match status" value="1"/>
</dbReference>
<dbReference type="InterPro" id="IPR011701">
    <property type="entry name" value="MFS"/>
</dbReference>
<keyword evidence="5 7" id="KW-0472">Membrane</keyword>
<feature type="transmembrane region" description="Helical" evidence="7">
    <location>
        <begin position="591"/>
        <end position="614"/>
    </location>
</feature>
<feature type="transmembrane region" description="Helical" evidence="7">
    <location>
        <begin position="315"/>
        <end position="334"/>
    </location>
</feature>
<name>A0A084FXM7_PSEDA</name>
<feature type="region of interest" description="Disordered" evidence="6">
    <location>
        <begin position="72"/>
        <end position="104"/>
    </location>
</feature>
<dbReference type="PANTHER" id="PTHR23502">
    <property type="entry name" value="MAJOR FACILITATOR SUPERFAMILY"/>
    <property type="match status" value="1"/>
</dbReference>
<dbReference type="InterPro" id="IPR020846">
    <property type="entry name" value="MFS_dom"/>
</dbReference>
<dbReference type="GO" id="GO:0005886">
    <property type="term" value="C:plasma membrane"/>
    <property type="evidence" value="ECO:0007669"/>
    <property type="project" value="TreeGrafter"/>
</dbReference>
<evidence type="ECO:0000256" key="7">
    <source>
        <dbReference type="SAM" id="Phobius"/>
    </source>
</evidence>
<dbReference type="GeneID" id="27727842"/>
<feature type="transmembrane region" description="Helical" evidence="7">
    <location>
        <begin position="396"/>
        <end position="418"/>
    </location>
</feature>
<protein>
    <submittedName>
        <fullName evidence="9">Major facilitator superfamily transporter</fullName>
    </submittedName>
</protein>
<evidence type="ECO:0000256" key="2">
    <source>
        <dbReference type="ARBA" id="ARBA00022448"/>
    </source>
</evidence>
<keyword evidence="10" id="KW-1185">Reference proteome</keyword>
<keyword evidence="4 7" id="KW-1133">Transmembrane helix</keyword>
<feature type="transmembrane region" description="Helical" evidence="7">
    <location>
        <begin position="156"/>
        <end position="176"/>
    </location>
</feature>
<dbReference type="Gene3D" id="1.20.1250.20">
    <property type="entry name" value="MFS general substrate transporter like domains"/>
    <property type="match status" value="1"/>
</dbReference>
<keyword evidence="2" id="KW-0813">Transport</keyword>
<feature type="transmembrane region" description="Helical" evidence="7">
    <location>
        <begin position="496"/>
        <end position="513"/>
    </location>
</feature>
<evidence type="ECO:0000313" key="9">
    <source>
        <dbReference type="EMBL" id="KEZ39839.1"/>
    </source>
</evidence>
<dbReference type="GO" id="GO:0022857">
    <property type="term" value="F:transmembrane transporter activity"/>
    <property type="evidence" value="ECO:0007669"/>
    <property type="project" value="InterPro"/>
</dbReference>
<gene>
    <name evidence="9" type="ORF">SAPIO_CDS8770</name>
</gene>
<dbReference type="InterPro" id="IPR036259">
    <property type="entry name" value="MFS_trans_sf"/>
</dbReference>
<dbReference type="Proteomes" id="UP000028545">
    <property type="component" value="Unassembled WGS sequence"/>
</dbReference>
<dbReference type="VEuPathDB" id="FungiDB:SAPIO_CDS8770"/>
<comment type="caution">
    <text evidence="9">The sequence shown here is derived from an EMBL/GenBank/DDBJ whole genome shotgun (WGS) entry which is preliminary data.</text>
</comment>
<feature type="transmembrane region" description="Helical" evidence="7">
    <location>
        <begin position="567"/>
        <end position="585"/>
    </location>
</feature>
<dbReference type="OMA" id="TEREYCQ"/>
<dbReference type="SUPFAM" id="SSF103473">
    <property type="entry name" value="MFS general substrate transporter"/>
    <property type="match status" value="1"/>
</dbReference>
<dbReference type="OrthoDB" id="440553at2759"/>
<evidence type="ECO:0000256" key="4">
    <source>
        <dbReference type="ARBA" id="ARBA00022989"/>
    </source>
</evidence>
<sequence length="639" mass="68813">MEHQSRRSSLEAVTSHASGLTTIGLIGGGNGSDSKTAPRLSIDLQHGPRPYCSDMPVPTRKSGGNYFPNAELFRPRGQTQSPSLHPIPQSGNLEGNQLQMSEDPFDDDYRVETTASENPFSDSNAVPREGVEEKLRLPAPEPDQPYHVFSKGRKRLLVGIIGVAGLFSGLSSNIYFPSLDAISKDLNVSLDAVSLTITSYLIVQGLSPLFWGSLSDTVGRRPIYIASFTVYIISNIALSFSPNFAILLVFRGLQAAGSASTVSIDGEGNGVIQDISPPAERGAYIGFYQAIRNFSIAVGPVLGGLIANFFGFRSIFIFLVILSSLVIIMIVVFLPETLRSIAGNGSVRLTGIYQPLVARFLKEPDSMQELDGTVQRKKVTPMTFIEPLKLLGEKDILLNLLFGGVVYAIWSMVTASTTGLFKSRFGLNELLLGLAFLPNGFGTIVGSVIVGKLMTNDYKAAEVAYKITHNLQMTHKLPNKNLPADFPLEHARLRSLGWVTGLFTASTALYGFSLADPTLTSKPGWIIVPLALQFLIAATSNAVFAVNQTLVSDLCPGKGASSTALNNLVRCGLGAIGVAFVETMIRDVGPPAAFLGLAFITVAVAPLAVVNWFLGQGWRAARLEKQKKMEEEKKIAQKA</sequence>
<dbReference type="EMBL" id="JOWA01000132">
    <property type="protein sequence ID" value="KEZ39839.1"/>
    <property type="molecule type" value="Genomic_DNA"/>
</dbReference>
<accession>A0A084FXM7</accession>
<comment type="subcellular location">
    <subcellularLocation>
        <location evidence="1">Membrane</location>
        <topology evidence="1">Multi-pass membrane protein</topology>
    </subcellularLocation>
</comment>
<evidence type="ECO:0000313" key="10">
    <source>
        <dbReference type="Proteomes" id="UP000028545"/>
    </source>
</evidence>
<feature type="domain" description="Major facilitator superfamily (MFS) profile" evidence="8">
    <location>
        <begin position="157"/>
        <end position="616"/>
    </location>
</feature>
<feature type="transmembrane region" description="Helical" evidence="7">
    <location>
        <begin position="188"/>
        <end position="211"/>
    </location>
</feature>
<keyword evidence="3 7" id="KW-0812">Transmembrane</keyword>
<feature type="compositionally biased region" description="Polar residues" evidence="6">
    <location>
        <begin position="77"/>
        <end position="100"/>
    </location>
</feature>
<organism evidence="9 10">
    <name type="scientific">Pseudallescheria apiosperma</name>
    <name type="common">Scedosporium apiospermum</name>
    <dbReference type="NCBI Taxonomy" id="563466"/>
    <lineage>
        <taxon>Eukaryota</taxon>
        <taxon>Fungi</taxon>
        <taxon>Dikarya</taxon>
        <taxon>Ascomycota</taxon>
        <taxon>Pezizomycotina</taxon>
        <taxon>Sordariomycetes</taxon>
        <taxon>Hypocreomycetidae</taxon>
        <taxon>Microascales</taxon>
        <taxon>Microascaceae</taxon>
        <taxon>Scedosporium</taxon>
    </lineage>
</organism>
<proteinExistence type="predicted"/>
<dbReference type="RefSeq" id="XP_016639638.1">
    <property type="nucleotide sequence ID" value="XM_016790335.1"/>
</dbReference>
<dbReference type="HOGENOM" id="CLU_008455_8_4_1"/>
<feature type="transmembrane region" description="Helical" evidence="7">
    <location>
        <begin position="223"/>
        <end position="250"/>
    </location>
</feature>
<evidence type="ECO:0000256" key="1">
    <source>
        <dbReference type="ARBA" id="ARBA00004141"/>
    </source>
</evidence>
<dbReference type="PROSITE" id="PS50850">
    <property type="entry name" value="MFS"/>
    <property type="match status" value="1"/>
</dbReference>
<evidence type="ECO:0000256" key="3">
    <source>
        <dbReference type="ARBA" id="ARBA00022692"/>
    </source>
</evidence>
<feature type="region of interest" description="Disordered" evidence="6">
    <location>
        <begin position="21"/>
        <end position="51"/>
    </location>
</feature>